<evidence type="ECO:0000256" key="2">
    <source>
        <dbReference type="ARBA" id="ARBA00022801"/>
    </source>
</evidence>
<dbReference type="InterPro" id="IPR029000">
    <property type="entry name" value="Cyclophilin-like_dom_sf"/>
</dbReference>
<dbReference type="Proteomes" id="UP000184222">
    <property type="component" value="Chromosome"/>
</dbReference>
<dbReference type="PANTHER" id="PTHR34698">
    <property type="entry name" value="5-OXOPROLINASE SUBUNIT B"/>
    <property type="match status" value="1"/>
</dbReference>
<dbReference type="GO" id="GO:0005524">
    <property type="term" value="F:ATP binding"/>
    <property type="evidence" value="ECO:0007669"/>
    <property type="project" value="UniProtKB-KW"/>
</dbReference>
<dbReference type="Gene3D" id="3.30.1360.40">
    <property type="match status" value="1"/>
</dbReference>
<sequence>MKEYFLGQNCFVYNLGDELSLEDNLKVLKIYKSIIADDQFCSKFNIYDIVPSYNSVAFHFDYSDPLELKEAILNRIQNVDYNQVIESQTHNIDVKYNGQDLELAAEKLGLAVSEIVKRHTQNEYHIAMLGFKPYLPYLLGLDKSLSLPRLETPRNRIVAGSVGIGGAQTTIFPEQTPSGWNIIGISDFKGFSKLRPGDKIVFREI</sequence>
<dbReference type="SUPFAM" id="SSF50891">
    <property type="entry name" value="Cyclophilin-like"/>
    <property type="match status" value="1"/>
</dbReference>
<dbReference type="Gene3D" id="2.40.100.10">
    <property type="entry name" value="Cyclophilin-like"/>
    <property type="match status" value="1"/>
</dbReference>
<dbReference type="RefSeq" id="WP_072711107.1">
    <property type="nucleotide sequence ID" value="NZ_CP016796.1"/>
</dbReference>
<dbReference type="PANTHER" id="PTHR34698:SF2">
    <property type="entry name" value="5-OXOPROLINASE SUBUNIT B"/>
    <property type="match status" value="1"/>
</dbReference>
<dbReference type="KEGG" id="frx:F7310_00400"/>
<evidence type="ECO:0000313" key="6">
    <source>
        <dbReference type="Proteomes" id="UP000184222"/>
    </source>
</evidence>
<evidence type="ECO:0000313" key="5">
    <source>
        <dbReference type="EMBL" id="API85905.1"/>
    </source>
</evidence>
<keyword evidence="3" id="KW-0067">ATP-binding</keyword>
<reference evidence="5 6" key="1">
    <citation type="journal article" date="2016" name="Appl. Environ. Microbiol.">
        <title>Whole genome relationships among Francisella bacteria of diverse origin define new species and provide specific regions for detection.</title>
        <authorList>
            <person name="Challacombe J.F."/>
            <person name="Petersen J.M."/>
            <person name="Gallegos-Graves V."/>
            <person name="Hodge D."/>
            <person name="Pillai S."/>
            <person name="Kuske C.R."/>
        </authorList>
    </citation>
    <scope>NUCLEOTIDE SEQUENCE [LARGE SCALE GENOMIC DNA]</scope>
    <source>
        <strain evidence="6">TX07-7310</strain>
    </source>
</reference>
<dbReference type="STRING" id="573570.F7310_00400"/>
<name>A0A1L4BPY6_9GAMM</name>
<protein>
    <submittedName>
        <fullName evidence="5">Allophanate hydrolase</fullName>
    </submittedName>
</protein>
<dbReference type="OrthoDB" id="9778567at2"/>
<dbReference type="InterPro" id="IPR003833">
    <property type="entry name" value="CT_C_D"/>
</dbReference>
<proteinExistence type="predicted"/>
<evidence type="ECO:0000256" key="1">
    <source>
        <dbReference type="ARBA" id="ARBA00022741"/>
    </source>
</evidence>
<feature type="domain" description="Carboxyltransferase" evidence="4">
    <location>
        <begin position="1"/>
        <end position="203"/>
    </location>
</feature>
<gene>
    <name evidence="5" type="ORF">F7310_00400</name>
</gene>
<accession>A0A1L4BPY6</accession>
<dbReference type="SUPFAM" id="SSF160467">
    <property type="entry name" value="PH0987 N-terminal domain-like"/>
    <property type="match status" value="1"/>
</dbReference>
<dbReference type="InterPro" id="IPR010016">
    <property type="entry name" value="PxpB"/>
</dbReference>
<evidence type="ECO:0000256" key="3">
    <source>
        <dbReference type="ARBA" id="ARBA00022840"/>
    </source>
</evidence>
<evidence type="ECO:0000259" key="4">
    <source>
        <dbReference type="SMART" id="SM00796"/>
    </source>
</evidence>
<dbReference type="SMART" id="SM00796">
    <property type="entry name" value="AHS1"/>
    <property type="match status" value="1"/>
</dbReference>
<dbReference type="Pfam" id="PF02682">
    <property type="entry name" value="CT_C_D"/>
    <property type="match status" value="1"/>
</dbReference>
<dbReference type="GO" id="GO:0016787">
    <property type="term" value="F:hydrolase activity"/>
    <property type="evidence" value="ECO:0007669"/>
    <property type="project" value="UniProtKB-KW"/>
</dbReference>
<dbReference type="EMBL" id="CP016796">
    <property type="protein sequence ID" value="API85905.1"/>
    <property type="molecule type" value="Genomic_DNA"/>
</dbReference>
<organism evidence="5 6">
    <name type="scientific">Francisella uliginis</name>
    <dbReference type="NCBI Taxonomy" id="573570"/>
    <lineage>
        <taxon>Bacteria</taxon>
        <taxon>Pseudomonadati</taxon>
        <taxon>Pseudomonadota</taxon>
        <taxon>Gammaproteobacteria</taxon>
        <taxon>Thiotrichales</taxon>
        <taxon>Francisellaceae</taxon>
        <taxon>Francisella</taxon>
    </lineage>
</organism>
<dbReference type="AlphaFoldDB" id="A0A1L4BPY6"/>
<keyword evidence="1" id="KW-0547">Nucleotide-binding</keyword>
<keyword evidence="6" id="KW-1185">Reference proteome</keyword>
<keyword evidence="2 5" id="KW-0378">Hydrolase</keyword>